<proteinExistence type="predicted"/>
<evidence type="ECO:0000313" key="4">
    <source>
        <dbReference type="Proteomes" id="UP000008237"/>
    </source>
</evidence>
<dbReference type="KEGG" id="hst:105185721"/>
<organism evidence="4">
    <name type="scientific">Harpegnathos saltator</name>
    <name type="common">Jerdon's jumping ant</name>
    <dbReference type="NCBI Taxonomy" id="610380"/>
    <lineage>
        <taxon>Eukaryota</taxon>
        <taxon>Metazoa</taxon>
        <taxon>Ecdysozoa</taxon>
        <taxon>Arthropoda</taxon>
        <taxon>Hexapoda</taxon>
        <taxon>Insecta</taxon>
        <taxon>Pterygota</taxon>
        <taxon>Neoptera</taxon>
        <taxon>Endopterygota</taxon>
        <taxon>Hymenoptera</taxon>
        <taxon>Apocrita</taxon>
        <taxon>Aculeata</taxon>
        <taxon>Formicoidea</taxon>
        <taxon>Formicidae</taxon>
        <taxon>Ponerinae</taxon>
        <taxon>Ponerini</taxon>
        <taxon>Harpegnathos</taxon>
    </lineage>
</organism>
<dbReference type="PANTHER" id="PTHR39069">
    <property type="entry name" value="ECDYSONE-INDUCIBLE GENE E1, ISOFORM A"/>
    <property type="match status" value="1"/>
</dbReference>
<gene>
    <name evidence="3" type="ORF">EAI_14262</name>
</gene>
<dbReference type="EMBL" id="GL449942">
    <property type="protein sequence ID" value="EFN81766.1"/>
    <property type="molecule type" value="Genomic_DNA"/>
</dbReference>
<dbReference type="Pfam" id="PF01683">
    <property type="entry name" value="EB"/>
    <property type="match status" value="1"/>
</dbReference>
<evidence type="ECO:0000313" key="3">
    <source>
        <dbReference type="EMBL" id="EFN81766.1"/>
    </source>
</evidence>
<evidence type="ECO:0000259" key="2">
    <source>
        <dbReference type="Pfam" id="PF01683"/>
    </source>
</evidence>
<protein>
    <recommendedName>
        <fullName evidence="2">EB domain-containing protein</fullName>
    </recommendedName>
</protein>
<dbReference type="InterPro" id="IPR006149">
    <property type="entry name" value="EB_dom"/>
</dbReference>
<dbReference type="AlphaFoldDB" id="E2BRA3"/>
<sequence>MRQTRQVVYVLLYLQFFIRDVFTLDVDVLSKEYGSVIDDIAQISKWECESDNECTATGSTCNNRECQCALGNIYNSNMTACVKVATRLHDQCEDTVQCSAYLLGGAECVDNICVCGPGYYYLHGRCNRYVGLSERCERSVDCYVNADFEASTCNENTCECSPGFYRREYRTCRRAGKAVGDECTIDIDCTFENAACKDFVCVKKFESKEAIGPSADVVSTTTAADKSTEIRLGSNCMSDEDCSGLGNAMCDDTGKCRCDRAHFAPHEQCIPELGESCRSDDAAVIERSACRAGVWSCANGTVASEDNRECRKATTEYGGECSRKEDCYILGPDAECADEKCVCNAASHYVRSELFCWGNKGIGEACVQKRDCYVDGFKNRLVCKDGSCGCPDNTHLNKDKTACVGRAAGVGEICEVNEDCAAKNAICNEELCECRENYYLSKDRCLAGLNATCRVDKQCALANSACISEVCSCKSDYVPVATNSCLPVSSYGESCSEDIQCSAKVPGATCATINQGKEKRIADLTDTSDEEEAGNKVCACDKEDHHRYGRCFKKKLLSESCTNIGECYVSFNQQMVMCMNGECTCNWGYVKMNSSVCLKDTRRANFLNGGIINVMSTGLFSLVLLLASCDIF</sequence>
<dbReference type="OMA" id="CICQKNY"/>
<dbReference type="Proteomes" id="UP000008237">
    <property type="component" value="Unassembled WGS sequence"/>
</dbReference>
<dbReference type="PANTHER" id="PTHR39069:SF8">
    <property type="entry name" value="FI17111P1"/>
    <property type="match status" value="1"/>
</dbReference>
<feature type="signal peptide" evidence="1">
    <location>
        <begin position="1"/>
        <end position="23"/>
    </location>
</feature>
<dbReference type="InParanoid" id="E2BRA3"/>
<keyword evidence="1" id="KW-0732">Signal</keyword>
<feature type="chain" id="PRO_5003158255" description="EB domain-containing protein" evidence="1">
    <location>
        <begin position="24"/>
        <end position="632"/>
    </location>
</feature>
<dbReference type="OrthoDB" id="504708at2759"/>
<accession>E2BRA3</accession>
<name>E2BRA3_HARSA</name>
<keyword evidence="4" id="KW-1185">Reference proteome</keyword>
<evidence type="ECO:0000256" key="1">
    <source>
        <dbReference type="SAM" id="SignalP"/>
    </source>
</evidence>
<reference evidence="3 4" key="1">
    <citation type="journal article" date="2010" name="Science">
        <title>Genomic comparison of the ants Camponotus floridanus and Harpegnathos saltator.</title>
        <authorList>
            <person name="Bonasio R."/>
            <person name="Zhang G."/>
            <person name="Ye C."/>
            <person name="Mutti N.S."/>
            <person name="Fang X."/>
            <person name="Qin N."/>
            <person name="Donahue G."/>
            <person name="Yang P."/>
            <person name="Li Q."/>
            <person name="Li C."/>
            <person name="Zhang P."/>
            <person name="Huang Z."/>
            <person name="Berger S.L."/>
            <person name="Reinberg D."/>
            <person name="Wang J."/>
            <person name="Liebig J."/>
        </authorList>
    </citation>
    <scope>NUCLEOTIDE SEQUENCE [LARGE SCALE GENOMIC DNA]</scope>
    <source>
        <strain evidence="3 4">R22 G/1</strain>
    </source>
</reference>
<feature type="domain" description="EB" evidence="2">
    <location>
        <begin position="115"/>
        <end position="172"/>
    </location>
</feature>